<evidence type="ECO:0000256" key="11">
    <source>
        <dbReference type="SAM" id="MobiDB-lite"/>
    </source>
</evidence>
<evidence type="ECO:0000256" key="5">
    <source>
        <dbReference type="ARBA" id="ARBA00022692"/>
    </source>
</evidence>
<keyword evidence="4" id="KW-0645">Protease</keyword>
<keyword evidence="9 12" id="KW-0472">Membrane</keyword>
<evidence type="ECO:0000256" key="9">
    <source>
        <dbReference type="ARBA" id="ARBA00023136"/>
    </source>
</evidence>
<dbReference type="Gene3D" id="3.40.710.10">
    <property type="entry name" value="DD-peptidase/beta-lactamase superfamily"/>
    <property type="match status" value="1"/>
</dbReference>
<feature type="transmembrane region" description="Helical" evidence="12">
    <location>
        <begin position="12"/>
        <end position="30"/>
    </location>
</feature>
<dbReference type="InterPro" id="IPR005311">
    <property type="entry name" value="PBP_dimer"/>
</dbReference>
<dbReference type="InterPro" id="IPR050515">
    <property type="entry name" value="Beta-lactam/transpept"/>
</dbReference>
<evidence type="ECO:0000256" key="1">
    <source>
        <dbReference type="ARBA" id="ARBA00004167"/>
    </source>
</evidence>
<dbReference type="RefSeq" id="WP_323253970.1">
    <property type="nucleotide sequence ID" value="NZ_JAYFUL010000080.1"/>
</dbReference>
<sequence length="678" mass="76001">MDELRKRFIQGFFILIGLIYICRLFFLQVVDETYKLDAENNAIRKIIQSPFRGLVYDRNKKLIVSNTVVYDLYITPKKAKVADTLKFCSIFGITRQSFDSLTHLARIYSPVRPSLFLRQLSREDFAKVQDAMVDYPGFEFQLSAVRTYDSKAMANALGYVGEISPERLEKLEEDGDEYYRQGDYIGVTGLERFYEEDLRGERGIKYMMVNSRGVEKGPFKGGAFDKNPIAGKNLLSSIDINLQAYADSLMQHKVGSVVAIEPSSGEVLAMVSAPTYDPSQLSGRTFSKYFQTLNLNPLHPLMNRPPSAYYRPGSTFKIIQALVALQMGVISPGTGFGHAGSPIRCSHNHPVASDVQKAIQYSCNPYFYQTYKRMIYNNDEKNVFKKSALGLQKWDEMVAKFGIGQLLDIDLPNEKKGKLPDVKYYNKEYKRELSWKFSNIASNSIGEGEIIVNPLKMANVAAIIANRGWYIRPHLVKGVDEFGAIDPKYKEKISVGIDKRHFNTVIEGMVLAVNNGTVSGDGRMNDIQMCGKTGTSQNRHGENHSIFIAFAPKENPKIAIAVFVENAGSGGAHAAPIASLCIEKYIKGHVDRKAIETKWMNKSYPNMLTVRNEMASKAKTKMKPDTAQKVDEELFLTTPTTITLPLGGSPKTNEVKIPMSPKKTTTNIKPVEKKKVAH</sequence>
<evidence type="ECO:0000256" key="2">
    <source>
        <dbReference type="ARBA" id="ARBA00004236"/>
    </source>
</evidence>
<evidence type="ECO:0000256" key="12">
    <source>
        <dbReference type="SAM" id="Phobius"/>
    </source>
</evidence>
<keyword evidence="6" id="KW-0133">Cell shape</keyword>
<keyword evidence="3" id="KW-1003">Cell membrane</keyword>
<gene>
    <name evidence="15" type="ORF">VB264_24470</name>
</gene>
<dbReference type="Gene3D" id="3.30.1390.30">
    <property type="entry name" value="Penicillin-binding protein 2a, domain 3"/>
    <property type="match status" value="1"/>
</dbReference>
<dbReference type="EMBL" id="JAYFUL010000080">
    <property type="protein sequence ID" value="MEA5260976.1"/>
    <property type="molecule type" value="Genomic_DNA"/>
</dbReference>
<keyword evidence="4" id="KW-0378">Hydrolase</keyword>
<evidence type="ECO:0000256" key="3">
    <source>
        <dbReference type="ARBA" id="ARBA00022475"/>
    </source>
</evidence>
<feature type="region of interest" description="Disordered" evidence="11">
    <location>
        <begin position="646"/>
        <end position="678"/>
    </location>
</feature>
<protein>
    <submittedName>
        <fullName evidence="15">Penicillin-binding transpeptidase domain-containing protein</fullName>
    </submittedName>
</protein>
<evidence type="ECO:0000256" key="4">
    <source>
        <dbReference type="ARBA" id="ARBA00022645"/>
    </source>
</evidence>
<evidence type="ECO:0000256" key="6">
    <source>
        <dbReference type="ARBA" id="ARBA00022960"/>
    </source>
</evidence>
<keyword evidence="5 12" id="KW-0812">Transmembrane</keyword>
<keyword evidence="16" id="KW-1185">Reference proteome</keyword>
<name>A0ABU5QXC0_9BACT</name>
<dbReference type="InterPro" id="IPR001460">
    <property type="entry name" value="PCN-bd_Tpept"/>
</dbReference>
<dbReference type="PANTHER" id="PTHR30627:SF2">
    <property type="entry name" value="PEPTIDOGLYCAN D,D-TRANSPEPTIDASE MRDA"/>
    <property type="match status" value="1"/>
</dbReference>
<accession>A0ABU5QXC0</accession>
<keyword evidence="7" id="KW-0573">Peptidoglycan synthesis</keyword>
<organism evidence="15 16">
    <name type="scientific">Arcicella aquatica</name>
    <dbReference type="NCBI Taxonomy" id="217141"/>
    <lineage>
        <taxon>Bacteria</taxon>
        <taxon>Pseudomonadati</taxon>
        <taxon>Bacteroidota</taxon>
        <taxon>Cytophagia</taxon>
        <taxon>Cytophagales</taxon>
        <taxon>Flectobacillaceae</taxon>
        <taxon>Arcicella</taxon>
    </lineage>
</organism>
<evidence type="ECO:0000256" key="7">
    <source>
        <dbReference type="ARBA" id="ARBA00022984"/>
    </source>
</evidence>
<evidence type="ECO:0000256" key="10">
    <source>
        <dbReference type="ARBA" id="ARBA00023316"/>
    </source>
</evidence>
<dbReference type="SUPFAM" id="SSF56519">
    <property type="entry name" value="Penicillin binding protein dimerisation domain"/>
    <property type="match status" value="1"/>
</dbReference>
<keyword evidence="8 12" id="KW-1133">Transmembrane helix</keyword>
<feature type="domain" description="Penicillin-binding protein transpeptidase" evidence="13">
    <location>
        <begin position="255"/>
        <end position="579"/>
    </location>
</feature>
<keyword evidence="4" id="KW-0121">Carboxypeptidase</keyword>
<comment type="subcellular location">
    <subcellularLocation>
        <location evidence="2">Cell membrane</location>
    </subcellularLocation>
    <subcellularLocation>
        <location evidence="1">Membrane</location>
        <topology evidence="1">Single-pass membrane protein</topology>
    </subcellularLocation>
</comment>
<evidence type="ECO:0000259" key="14">
    <source>
        <dbReference type="Pfam" id="PF03717"/>
    </source>
</evidence>
<keyword evidence="10" id="KW-0961">Cell wall biogenesis/degradation</keyword>
<reference evidence="15 16" key="1">
    <citation type="submission" date="2023-12" db="EMBL/GenBank/DDBJ databases">
        <title>Novel species of the genus Arcicella isolated from rivers.</title>
        <authorList>
            <person name="Lu H."/>
        </authorList>
    </citation>
    <scope>NUCLEOTIDE SEQUENCE [LARGE SCALE GENOMIC DNA]</scope>
    <source>
        <strain evidence="15 16">LMG 21963</strain>
    </source>
</reference>
<evidence type="ECO:0000313" key="16">
    <source>
        <dbReference type="Proteomes" id="UP001304671"/>
    </source>
</evidence>
<dbReference type="SUPFAM" id="SSF56601">
    <property type="entry name" value="beta-lactamase/transpeptidase-like"/>
    <property type="match status" value="1"/>
</dbReference>
<evidence type="ECO:0000313" key="15">
    <source>
        <dbReference type="EMBL" id="MEA5260976.1"/>
    </source>
</evidence>
<proteinExistence type="predicted"/>
<dbReference type="Proteomes" id="UP001304671">
    <property type="component" value="Unassembled WGS sequence"/>
</dbReference>
<dbReference type="Pfam" id="PF03717">
    <property type="entry name" value="PBP_dimer"/>
    <property type="match status" value="1"/>
</dbReference>
<dbReference type="PANTHER" id="PTHR30627">
    <property type="entry name" value="PEPTIDOGLYCAN D,D-TRANSPEPTIDASE"/>
    <property type="match status" value="1"/>
</dbReference>
<comment type="caution">
    <text evidence="15">The sequence shown here is derived from an EMBL/GenBank/DDBJ whole genome shotgun (WGS) entry which is preliminary data.</text>
</comment>
<dbReference type="InterPro" id="IPR036138">
    <property type="entry name" value="PBP_dimer_sf"/>
</dbReference>
<dbReference type="Pfam" id="PF00905">
    <property type="entry name" value="Transpeptidase"/>
    <property type="match status" value="1"/>
</dbReference>
<evidence type="ECO:0000256" key="8">
    <source>
        <dbReference type="ARBA" id="ARBA00022989"/>
    </source>
</evidence>
<dbReference type="InterPro" id="IPR012338">
    <property type="entry name" value="Beta-lactam/transpept-like"/>
</dbReference>
<evidence type="ECO:0000259" key="13">
    <source>
        <dbReference type="Pfam" id="PF00905"/>
    </source>
</evidence>
<dbReference type="Gene3D" id="3.90.1310.10">
    <property type="entry name" value="Penicillin-binding protein 2a (Domain 2)"/>
    <property type="match status" value="1"/>
</dbReference>
<feature type="domain" description="Penicillin-binding protein dimerisation" evidence="14">
    <location>
        <begin position="49"/>
        <end position="214"/>
    </location>
</feature>